<dbReference type="SUPFAM" id="SSF51735">
    <property type="entry name" value="NAD(P)-binding Rossmann-fold domains"/>
    <property type="match status" value="1"/>
</dbReference>
<organism evidence="2 3">
    <name type="scientific">Amborella trichopoda</name>
    <dbReference type="NCBI Taxonomy" id="13333"/>
    <lineage>
        <taxon>Eukaryota</taxon>
        <taxon>Viridiplantae</taxon>
        <taxon>Streptophyta</taxon>
        <taxon>Embryophyta</taxon>
        <taxon>Tracheophyta</taxon>
        <taxon>Spermatophyta</taxon>
        <taxon>Magnoliopsida</taxon>
        <taxon>Amborellales</taxon>
        <taxon>Amborellaceae</taxon>
        <taxon>Amborella</taxon>
    </lineage>
</organism>
<dbReference type="Proteomes" id="UP000017836">
    <property type="component" value="Unassembled WGS sequence"/>
</dbReference>
<dbReference type="InterPro" id="IPR036291">
    <property type="entry name" value="NAD(P)-bd_dom_sf"/>
</dbReference>
<sequence>MLKSSCFRSYIPYTKHFLHLFLIRLGAKVTIITGAASGISEAAARLFVKNGARVVSVVIADVQDKLGHDVVSSIGENHSSYRHCDVTDENQVKETIDFTLSKYGGLDIMFSNAGFLGQIMSIMDMDMGELDTIMAINLRGAASTMKHASRAMVERGVRGSIICTTSVSDSLGGLAPHSYTASKHALLGLVRSASSELGKHGIRVNCVSPYGVATSLACGLTGVSSDEMEAMTSAVSNLKGIILKPRHIAEAAIFLASDESALVSGHNLVVDGGFSVVNHSFPLFR</sequence>
<reference evidence="3" key="1">
    <citation type="journal article" date="2013" name="Science">
        <title>The Amborella genome and the evolution of flowering plants.</title>
        <authorList>
            <consortium name="Amborella Genome Project"/>
        </authorList>
    </citation>
    <scope>NUCLEOTIDE SEQUENCE [LARGE SCALE GENOMIC DNA]</scope>
</reference>
<gene>
    <name evidence="2" type="ORF">AMTR_s00003p00187750</name>
</gene>
<dbReference type="PRINTS" id="PR00080">
    <property type="entry name" value="SDRFAMILY"/>
</dbReference>
<dbReference type="Gramene" id="ERN03243">
    <property type="protein sequence ID" value="ERN03243"/>
    <property type="gene ID" value="AMTR_s00003p00187750"/>
</dbReference>
<dbReference type="Pfam" id="PF13561">
    <property type="entry name" value="adh_short_C2"/>
    <property type="match status" value="1"/>
</dbReference>
<dbReference type="STRING" id="13333.W1P5R2"/>
<evidence type="ECO:0000256" key="1">
    <source>
        <dbReference type="ARBA" id="ARBA00006484"/>
    </source>
</evidence>
<dbReference type="PRINTS" id="PR00081">
    <property type="entry name" value="GDHRDH"/>
</dbReference>
<dbReference type="PANTHER" id="PTHR42820">
    <property type="entry name" value="SHORT-CHAIN DEHYDROGENASE REDUCTASE"/>
    <property type="match status" value="1"/>
</dbReference>
<dbReference type="FunFam" id="3.40.50.720:FF:000084">
    <property type="entry name" value="Short-chain dehydrogenase reductase"/>
    <property type="match status" value="1"/>
</dbReference>
<proteinExistence type="inferred from homology"/>
<protein>
    <submittedName>
        <fullName evidence="2">Uncharacterized protein</fullName>
    </submittedName>
</protein>
<evidence type="ECO:0000313" key="2">
    <source>
        <dbReference type="EMBL" id="ERN03243.1"/>
    </source>
</evidence>
<dbReference type="Gene3D" id="3.40.50.720">
    <property type="entry name" value="NAD(P)-binding Rossmann-like Domain"/>
    <property type="match status" value="1"/>
</dbReference>
<dbReference type="EMBL" id="KI394358">
    <property type="protein sequence ID" value="ERN03243.1"/>
    <property type="molecule type" value="Genomic_DNA"/>
</dbReference>
<evidence type="ECO:0000313" key="3">
    <source>
        <dbReference type="Proteomes" id="UP000017836"/>
    </source>
</evidence>
<comment type="similarity">
    <text evidence="1">Belongs to the short-chain dehydrogenases/reductases (SDR) family.</text>
</comment>
<dbReference type="PANTHER" id="PTHR42820:SF16">
    <property type="entry name" value="SHORT-CHAIN DEHYDROGENASE REDUCTASE 3B"/>
    <property type="match status" value="1"/>
</dbReference>
<dbReference type="eggNOG" id="KOG0725">
    <property type="taxonomic scope" value="Eukaryota"/>
</dbReference>
<dbReference type="OMA" id="NTDMNPA"/>
<accession>W1P5R2</accession>
<dbReference type="HOGENOM" id="CLU_010194_1_0_1"/>
<dbReference type="AlphaFoldDB" id="W1P5R2"/>
<name>W1P5R2_AMBTC</name>
<dbReference type="InterPro" id="IPR002347">
    <property type="entry name" value="SDR_fam"/>
</dbReference>
<keyword evidence="3" id="KW-1185">Reference proteome</keyword>